<keyword evidence="6" id="KW-0732">Signal</keyword>
<accession>A0A0D6LAU9</accession>
<dbReference type="InterPro" id="IPR020846">
    <property type="entry name" value="MFS_dom"/>
</dbReference>
<keyword evidence="2 5" id="KW-0812">Transmembrane</keyword>
<dbReference type="Proteomes" id="UP000054495">
    <property type="component" value="Unassembled WGS sequence"/>
</dbReference>
<feature type="transmembrane region" description="Helical" evidence="5">
    <location>
        <begin position="187"/>
        <end position="206"/>
    </location>
</feature>
<gene>
    <name evidence="8" type="ORF">ANCCEY_11915</name>
</gene>
<feature type="transmembrane region" description="Helical" evidence="5">
    <location>
        <begin position="278"/>
        <end position="299"/>
    </location>
</feature>
<feature type="domain" description="Major facilitator superfamily (MFS) profile" evidence="7">
    <location>
        <begin position="12"/>
        <end position="463"/>
    </location>
</feature>
<feature type="signal peptide" evidence="6">
    <location>
        <begin position="1"/>
        <end position="23"/>
    </location>
</feature>
<organism evidence="8 9">
    <name type="scientific">Ancylostoma ceylanicum</name>
    <dbReference type="NCBI Taxonomy" id="53326"/>
    <lineage>
        <taxon>Eukaryota</taxon>
        <taxon>Metazoa</taxon>
        <taxon>Ecdysozoa</taxon>
        <taxon>Nematoda</taxon>
        <taxon>Chromadorea</taxon>
        <taxon>Rhabditida</taxon>
        <taxon>Rhabditina</taxon>
        <taxon>Rhabditomorpha</taxon>
        <taxon>Strongyloidea</taxon>
        <taxon>Ancylostomatidae</taxon>
        <taxon>Ancylostomatinae</taxon>
        <taxon>Ancylostoma</taxon>
    </lineage>
</organism>
<evidence type="ECO:0000313" key="9">
    <source>
        <dbReference type="Proteomes" id="UP000054495"/>
    </source>
</evidence>
<dbReference type="AlphaFoldDB" id="A0A0D6LAU9"/>
<dbReference type="Pfam" id="PF00083">
    <property type="entry name" value="Sugar_tr"/>
    <property type="match status" value="1"/>
</dbReference>
<feature type="transmembrane region" description="Helical" evidence="5">
    <location>
        <begin position="61"/>
        <end position="84"/>
    </location>
</feature>
<sequence>MLAPKGRMHYCLIVFGSLGAVVNFPEGYSNSYPNTSYKSFQKMINDSYIARGDEGGISQNVYIWVWSAVLNVWFLGYLLGTFVTPYFTEHYGRKKTLLGSNFIALIGSVLSFLSVMLSVPELFFASRVVASMSSGISFGALILFLQEATPTEYRGMTSFLSENTFIATTVMGIGFGMDAVFGKNLPVLTGISIIPAVISIILVIPLRETPKFLLLNRNDRKAAMESLKFYRGTAEGDLIDADAVLDEMLLEVDDETSSETSILRSVVTVLREPHLRTAFFIGCLTLQVVVGIWSIIYLSTDMLEVHFSEDVAQLASLIFIVANFMAGMAGMFIIERFGRRTLVLWLGLFNTISLALFVTFDQLAYIYDPLKWGSIVALILFGVTYGIGLGPIAFFITSELVAQQHRSLVQSMVFAVNTVANFTFSFATLPAYNEIQSWSFIPLFIIPSSLSLIYLFFNMPETVGREVHDIVEELIARTNKKKVSTTKDKSPIYFCDIDTRKEKDDMA</sequence>
<evidence type="ECO:0000313" key="8">
    <source>
        <dbReference type="EMBL" id="EPB68989.1"/>
    </source>
</evidence>
<evidence type="ECO:0000256" key="1">
    <source>
        <dbReference type="ARBA" id="ARBA00004141"/>
    </source>
</evidence>
<evidence type="ECO:0000256" key="3">
    <source>
        <dbReference type="ARBA" id="ARBA00022989"/>
    </source>
</evidence>
<keyword evidence="9" id="KW-1185">Reference proteome</keyword>
<evidence type="ECO:0000256" key="2">
    <source>
        <dbReference type="ARBA" id="ARBA00022692"/>
    </source>
</evidence>
<dbReference type="InterPro" id="IPR036259">
    <property type="entry name" value="MFS_trans_sf"/>
</dbReference>
<keyword evidence="3 5" id="KW-1133">Transmembrane helix</keyword>
<dbReference type="PANTHER" id="PTHR23503:SF108">
    <property type="entry name" value="MAJOR FACILITATOR SUPERFAMILY (MFS) PROFILE DOMAIN-CONTAINING PROTEIN"/>
    <property type="match status" value="1"/>
</dbReference>
<evidence type="ECO:0000256" key="5">
    <source>
        <dbReference type="SAM" id="Phobius"/>
    </source>
</evidence>
<name>A0A0D6LAU9_9BILA</name>
<feature type="transmembrane region" description="Helical" evidence="5">
    <location>
        <begin position="408"/>
        <end position="432"/>
    </location>
</feature>
<dbReference type="SUPFAM" id="SSF103473">
    <property type="entry name" value="MFS general substrate transporter"/>
    <property type="match status" value="1"/>
</dbReference>
<dbReference type="Gene3D" id="1.20.1250.20">
    <property type="entry name" value="MFS general substrate transporter like domains"/>
    <property type="match status" value="1"/>
</dbReference>
<dbReference type="PROSITE" id="PS50850">
    <property type="entry name" value="MFS"/>
    <property type="match status" value="1"/>
</dbReference>
<dbReference type="EMBL" id="KE125355">
    <property type="protein sequence ID" value="EPB68989.1"/>
    <property type="molecule type" value="Genomic_DNA"/>
</dbReference>
<feature type="transmembrane region" description="Helical" evidence="5">
    <location>
        <begin position="341"/>
        <end position="360"/>
    </location>
</feature>
<feature type="transmembrane region" description="Helical" evidence="5">
    <location>
        <begin position="311"/>
        <end position="334"/>
    </location>
</feature>
<feature type="transmembrane region" description="Helical" evidence="5">
    <location>
        <begin position="96"/>
        <end position="117"/>
    </location>
</feature>
<dbReference type="InterPro" id="IPR005828">
    <property type="entry name" value="MFS_sugar_transport-like"/>
</dbReference>
<evidence type="ECO:0000256" key="6">
    <source>
        <dbReference type="SAM" id="SignalP"/>
    </source>
</evidence>
<evidence type="ECO:0000259" key="7">
    <source>
        <dbReference type="PROSITE" id="PS50850"/>
    </source>
</evidence>
<keyword evidence="4 5" id="KW-0472">Membrane</keyword>
<evidence type="ECO:0000256" key="4">
    <source>
        <dbReference type="ARBA" id="ARBA00023136"/>
    </source>
</evidence>
<reference evidence="8 9" key="1">
    <citation type="submission" date="2013-05" db="EMBL/GenBank/DDBJ databases">
        <title>Draft genome of the parasitic nematode Anyclostoma ceylanicum.</title>
        <authorList>
            <person name="Mitreva M."/>
        </authorList>
    </citation>
    <scope>NUCLEOTIDE SEQUENCE [LARGE SCALE GENOMIC DNA]</scope>
</reference>
<comment type="subcellular location">
    <subcellularLocation>
        <location evidence="1">Membrane</location>
        <topology evidence="1">Multi-pass membrane protein</topology>
    </subcellularLocation>
</comment>
<dbReference type="PROSITE" id="PS00216">
    <property type="entry name" value="SUGAR_TRANSPORT_1"/>
    <property type="match status" value="1"/>
</dbReference>
<feature type="transmembrane region" description="Helical" evidence="5">
    <location>
        <begin position="438"/>
        <end position="457"/>
    </location>
</feature>
<dbReference type="GO" id="GO:0016020">
    <property type="term" value="C:membrane"/>
    <property type="evidence" value="ECO:0007669"/>
    <property type="project" value="UniProtKB-SubCell"/>
</dbReference>
<dbReference type="InterPro" id="IPR005829">
    <property type="entry name" value="Sugar_transporter_CS"/>
</dbReference>
<proteinExistence type="predicted"/>
<feature type="transmembrane region" description="Helical" evidence="5">
    <location>
        <begin position="165"/>
        <end position="181"/>
    </location>
</feature>
<feature type="transmembrane region" description="Helical" evidence="5">
    <location>
        <begin position="123"/>
        <end position="145"/>
    </location>
</feature>
<dbReference type="GO" id="GO:0015149">
    <property type="term" value="F:hexose transmembrane transporter activity"/>
    <property type="evidence" value="ECO:0007669"/>
    <property type="project" value="TreeGrafter"/>
</dbReference>
<protein>
    <recommendedName>
        <fullName evidence="7">Major facilitator superfamily (MFS) profile domain-containing protein</fullName>
    </recommendedName>
</protein>
<dbReference type="PANTHER" id="PTHR23503">
    <property type="entry name" value="SOLUTE CARRIER FAMILY 2"/>
    <property type="match status" value="1"/>
</dbReference>
<dbReference type="InterPro" id="IPR045263">
    <property type="entry name" value="GLUT"/>
</dbReference>
<feature type="chain" id="PRO_5002307041" description="Major facilitator superfamily (MFS) profile domain-containing protein" evidence="6">
    <location>
        <begin position="24"/>
        <end position="507"/>
    </location>
</feature>
<feature type="transmembrane region" description="Helical" evidence="5">
    <location>
        <begin position="372"/>
        <end position="396"/>
    </location>
</feature>